<keyword evidence="2" id="KW-0255">Endonuclease</keyword>
<dbReference type="GO" id="GO:0048564">
    <property type="term" value="P:photosystem I assembly"/>
    <property type="evidence" value="ECO:0007669"/>
    <property type="project" value="TreeGrafter"/>
</dbReference>
<dbReference type="SUPFAM" id="SSF55608">
    <property type="entry name" value="Homing endonucleases"/>
    <property type="match status" value="1"/>
</dbReference>
<keyword evidence="2" id="KW-0378">Hydrolase</keyword>
<sequence>MILTNIQREIIIGCTLGDLHIEQSPNGQKARLVFEYSIKQIEYVLHLYETFKDWVPGEVKTRERKNGTKLIGFKTKYDGVFRFYRQQFYDINGKKIISKILNKVLTARSIAYWYMDDGSLKSKQSKGVILNTHNFSKKEIEALCFILNDKFQLQCKPRKQKHLINNETRIYYQIYISGYSYDILRKLIFDYLLPEMYYKFPKPRSIKKI</sequence>
<dbReference type="GO" id="GO:0045292">
    <property type="term" value="P:mRNA cis splicing, via spliceosome"/>
    <property type="evidence" value="ECO:0007669"/>
    <property type="project" value="TreeGrafter"/>
</dbReference>
<proteinExistence type="predicted"/>
<reference evidence="2" key="1">
    <citation type="submission" date="2018-05" db="EMBL/GenBank/DDBJ databases">
        <title>The mitochondrial and chloroplast genome sequences of Ulva ohnoi, a green-tide-forming macroalga in the southern coast regions of Japan.</title>
        <authorList>
            <person name="Suzuki S."/>
            <person name="Yamaguchi H."/>
            <person name="Hiraoka M."/>
            <person name="Kawachi M."/>
        </authorList>
    </citation>
    <scope>NUCLEOTIDE SEQUENCE</scope>
    <source>
        <strain evidence="2">KU-3321</strain>
    </source>
</reference>
<dbReference type="GO" id="GO:0004519">
    <property type="term" value="F:endonuclease activity"/>
    <property type="evidence" value="ECO:0007669"/>
    <property type="project" value="UniProtKB-KW"/>
</dbReference>
<name>A0A2Z6FB70_9CHLO</name>
<evidence type="ECO:0000313" key="2">
    <source>
        <dbReference type="EMBL" id="BBE20980.1"/>
    </source>
</evidence>
<keyword evidence="2" id="KW-0540">Nuclease</keyword>
<dbReference type="PANTHER" id="PTHR47539">
    <property type="entry name" value="PENTATRICOPEPTIDE REPEAT-CONTAINING PROTEIN OTP51, CHLOROPLASTIC"/>
    <property type="match status" value="1"/>
</dbReference>
<evidence type="ECO:0000259" key="1">
    <source>
        <dbReference type="Pfam" id="PF03161"/>
    </source>
</evidence>
<dbReference type="Gene3D" id="3.10.28.10">
    <property type="entry name" value="Homing endonucleases"/>
    <property type="match status" value="2"/>
</dbReference>
<dbReference type="EMBL" id="AP018696">
    <property type="protein sequence ID" value="BBE20980.1"/>
    <property type="molecule type" value="Genomic_DNA"/>
</dbReference>
<dbReference type="Pfam" id="PF03161">
    <property type="entry name" value="LAGLIDADG_2"/>
    <property type="match status" value="1"/>
</dbReference>
<dbReference type="InterPro" id="IPR027434">
    <property type="entry name" value="Homing_endonucl"/>
</dbReference>
<dbReference type="InterPro" id="IPR004860">
    <property type="entry name" value="LAGLIDADG_dom"/>
</dbReference>
<accession>A0A2Z6FB70</accession>
<keyword evidence="2" id="KW-0934">Plastid</keyword>
<dbReference type="InterPro" id="IPR052500">
    <property type="entry name" value="Chloro/Mito_RNA_Process"/>
</dbReference>
<feature type="domain" description="Homing endonuclease LAGLIDADG" evidence="1">
    <location>
        <begin position="8"/>
        <end position="181"/>
    </location>
</feature>
<dbReference type="GO" id="GO:0000373">
    <property type="term" value="P:Group II intron splicing"/>
    <property type="evidence" value="ECO:0007669"/>
    <property type="project" value="TreeGrafter"/>
</dbReference>
<dbReference type="AlphaFoldDB" id="A0A2Z6FB70"/>
<geneLocation type="chloroplast" evidence="2"/>
<protein>
    <submittedName>
        <fullName evidence="2">LAGLIDADG homing endonuclease</fullName>
    </submittedName>
</protein>
<organism evidence="2">
    <name type="scientific">Ulva ohnoi</name>
    <dbReference type="NCBI Taxonomy" id="240864"/>
    <lineage>
        <taxon>Eukaryota</taxon>
        <taxon>Viridiplantae</taxon>
        <taxon>Chlorophyta</taxon>
        <taxon>core chlorophytes</taxon>
        <taxon>Ulvophyceae</taxon>
        <taxon>OUU clade</taxon>
        <taxon>Ulvales</taxon>
        <taxon>Ulvaceae</taxon>
        <taxon>Ulva</taxon>
    </lineage>
</organism>
<dbReference type="PANTHER" id="PTHR47539:SF1">
    <property type="entry name" value="PENTATRICOPEPTIDE REPEAT-CONTAINING PROTEIN OTP51, CHLOROPLASTIC"/>
    <property type="match status" value="1"/>
</dbReference>
<keyword evidence="2" id="KW-0150">Chloroplast</keyword>
<gene>
    <name evidence="2" type="primary">orf209</name>
</gene>